<sequence>MLKRINLFIVGSFLGLISPYVLAQDFCQIAHEKIYEQGSDLLAVVKVNTSKPALYQSIVEISKNCQSYSPFLSVKDPDVIKTTNGFCMVLPASEIQPNVCGMRVTLCNSEKNCQTVTIRLKMEAGHYVSAEPGYYEMTFSD</sequence>
<dbReference type="EMBL" id="CP119078">
    <property type="protein sequence ID" value="WED41824.1"/>
    <property type="molecule type" value="Genomic_DNA"/>
</dbReference>
<reference evidence="2 3" key="1">
    <citation type="submission" date="2023-02" db="EMBL/GenBank/DDBJ databases">
        <title>Genome Sequence of L. cardiaca H63T.</title>
        <authorList>
            <person name="Lopez A.E."/>
            <person name="Cianciotto N.P."/>
        </authorList>
    </citation>
    <scope>NUCLEOTIDE SEQUENCE [LARGE SCALE GENOMIC DNA]</scope>
    <source>
        <strain evidence="2 3">H63</strain>
    </source>
</reference>
<dbReference type="Proteomes" id="UP001222087">
    <property type="component" value="Chromosome"/>
</dbReference>
<name>A0ABY8AM95_9GAMM</name>
<feature type="chain" id="PRO_5045780042" evidence="1">
    <location>
        <begin position="24"/>
        <end position="141"/>
    </location>
</feature>
<keyword evidence="1" id="KW-0732">Signal</keyword>
<accession>A0ABY8AM95</accession>
<feature type="signal peptide" evidence="1">
    <location>
        <begin position="1"/>
        <end position="23"/>
    </location>
</feature>
<evidence type="ECO:0000256" key="1">
    <source>
        <dbReference type="SAM" id="SignalP"/>
    </source>
</evidence>
<gene>
    <name evidence="2" type="ORF">PXX05_07720</name>
</gene>
<keyword evidence="3" id="KW-1185">Reference proteome</keyword>
<dbReference type="RefSeq" id="WP_275087650.1">
    <property type="nucleotide sequence ID" value="NZ_CP119078.1"/>
</dbReference>
<proteinExistence type="predicted"/>
<protein>
    <submittedName>
        <fullName evidence="2">Uncharacterized protein</fullName>
    </submittedName>
</protein>
<evidence type="ECO:0000313" key="3">
    <source>
        <dbReference type="Proteomes" id="UP001222087"/>
    </source>
</evidence>
<organism evidence="2 3">
    <name type="scientific">Legionella cardiaca</name>
    <dbReference type="NCBI Taxonomy" id="1071983"/>
    <lineage>
        <taxon>Bacteria</taxon>
        <taxon>Pseudomonadati</taxon>
        <taxon>Pseudomonadota</taxon>
        <taxon>Gammaproteobacteria</taxon>
        <taxon>Legionellales</taxon>
        <taxon>Legionellaceae</taxon>
        <taxon>Legionella</taxon>
    </lineage>
</organism>
<evidence type="ECO:0000313" key="2">
    <source>
        <dbReference type="EMBL" id="WED41824.1"/>
    </source>
</evidence>